<proteinExistence type="predicted"/>
<dbReference type="PANTHER" id="PTHR43272:SF4">
    <property type="entry name" value="LONG CHAIN ACYL-COA SYNTHETASE 2"/>
    <property type="match status" value="1"/>
</dbReference>
<dbReference type="GO" id="GO:0010143">
    <property type="term" value="P:cutin biosynthetic process"/>
    <property type="evidence" value="ECO:0007669"/>
    <property type="project" value="TreeGrafter"/>
</dbReference>
<evidence type="ECO:0000259" key="3">
    <source>
        <dbReference type="Pfam" id="PF00501"/>
    </source>
</evidence>
<feature type="compositionally biased region" description="Polar residues" evidence="2">
    <location>
        <begin position="1"/>
        <end position="20"/>
    </location>
</feature>
<accession>A0AAW1Y2Q3</accession>
<feature type="domain" description="AMP-dependent synthetase/ligase" evidence="3">
    <location>
        <begin position="79"/>
        <end position="248"/>
    </location>
</feature>
<protein>
    <recommendedName>
        <fullName evidence="3">AMP-dependent synthetase/ligase domain-containing protein</fullName>
    </recommendedName>
</protein>
<dbReference type="InterPro" id="IPR000873">
    <property type="entry name" value="AMP-dep_synth/lig_dom"/>
</dbReference>
<comment type="caution">
    <text evidence="4">The sequence shown here is derived from an EMBL/GenBank/DDBJ whole genome shotgun (WGS) entry which is preliminary data.</text>
</comment>
<dbReference type="AlphaFoldDB" id="A0AAW1Y2Q3"/>
<dbReference type="GO" id="GO:0016020">
    <property type="term" value="C:membrane"/>
    <property type="evidence" value="ECO:0007669"/>
    <property type="project" value="TreeGrafter"/>
</dbReference>
<dbReference type="GO" id="GO:0005783">
    <property type="term" value="C:endoplasmic reticulum"/>
    <property type="evidence" value="ECO:0007669"/>
    <property type="project" value="TreeGrafter"/>
</dbReference>
<sequence length="252" mass="28708">MKTSFSDSIYSQKRNPSSRMLGQRQVTEKKDMCGLHIKRFMMQPFEWVLPSQAVVSILEIVVVYMDQIAPNRSFQWRPVTAMPLMCANAVEFFINHAEVSIAFVQENKIPAILLCLPNCSTHLKTIVSFTDVSSAQKKEAEEQEVSCFSWEEFSQLGNLDCELPPKQRTAICTIMYKSGTTGEPKGEVITNAEFMSEVLSTDHLLFLTDRVYTEEDSYFSFLPLAHIYDQIIESFCIYKGSSIGFRGGDIRF</sequence>
<dbReference type="PANTHER" id="PTHR43272">
    <property type="entry name" value="LONG-CHAIN-FATTY-ACID--COA LIGASE"/>
    <property type="match status" value="1"/>
</dbReference>
<comment type="subcellular location">
    <subcellularLocation>
        <location evidence="1">Cytoplasm</location>
    </subcellularLocation>
</comment>
<gene>
    <name evidence="4" type="ORF">M0R45_007960</name>
</gene>
<evidence type="ECO:0000313" key="4">
    <source>
        <dbReference type="EMBL" id="KAK9942285.1"/>
    </source>
</evidence>
<reference evidence="4 5" key="1">
    <citation type="journal article" date="2023" name="G3 (Bethesda)">
        <title>A chromosome-length genome assembly and annotation of blackberry (Rubus argutus, cv. 'Hillquist').</title>
        <authorList>
            <person name="Bruna T."/>
            <person name="Aryal R."/>
            <person name="Dudchenko O."/>
            <person name="Sargent D.J."/>
            <person name="Mead D."/>
            <person name="Buti M."/>
            <person name="Cavallini A."/>
            <person name="Hytonen T."/>
            <person name="Andres J."/>
            <person name="Pham M."/>
            <person name="Weisz D."/>
            <person name="Mascagni F."/>
            <person name="Usai G."/>
            <person name="Natali L."/>
            <person name="Bassil N."/>
            <person name="Fernandez G.E."/>
            <person name="Lomsadze A."/>
            <person name="Armour M."/>
            <person name="Olukolu B."/>
            <person name="Poorten T."/>
            <person name="Britton C."/>
            <person name="Davik J."/>
            <person name="Ashrafi H."/>
            <person name="Aiden E.L."/>
            <person name="Borodovsky M."/>
            <person name="Worthington M."/>
        </authorList>
    </citation>
    <scope>NUCLEOTIDE SEQUENCE [LARGE SCALE GENOMIC DNA]</scope>
    <source>
        <strain evidence="4">PI 553951</strain>
    </source>
</reference>
<dbReference type="GO" id="GO:0010025">
    <property type="term" value="P:wax biosynthetic process"/>
    <property type="evidence" value="ECO:0007669"/>
    <property type="project" value="TreeGrafter"/>
</dbReference>
<keyword evidence="5" id="KW-1185">Reference proteome</keyword>
<evidence type="ECO:0000256" key="1">
    <source>
        <dbReference type="ARBA" id="ARBA00004496"/>
    </source>
</evidence>
<dbReference type="InterPro" id="IPR042099">
    <property type="entry name" value="ANL_N_sf"/>
</dbReference>
<dbReference type="Proteomes" id="UP001457282">
    <property type="component" value="Unassembled WGS sequence"/>
</dbReference>
<organism evidence="4 5">
    <name type="scientific">Rubus argutus</name>
    <name type="common">Southern blackberry</name>
    <dbReference type="NCBI Taxonomy" id="59490"/>
    <lineage>
        <taxon>Eukaryota</taxon>
        <taxon>Viridiplantae</taxon>
        <taxon>Streptophyta</taxon>
        <taxon>Embryophyta</taxon>
        <taxon>Tracheophyta</taxon>
        <taxon>Spermatophyta</taxon>
        <taxon>Magnoliopsida</taxon>
        <taxon>eudicotyledons</taxon>
        <taxon>Gunneridae</taxon>
        <taxon>Pentapetalae</taxon>
        <taxon>rosids</taxon>
        <taxon>fabids</taxon>
        <taxon>Rosales</taxon>
        <taxon>Rosaceae</taxon>
        <taxon>Rosoideae</taxon>
        <taxon>Rosoideae incertae sedis</taxon>
        <taxon>Rubus</taxon>
    </lineage>
</organism>
<name>A0AAW1Y2Q3_RUBAR</name>
<dbReference type="SUPFAM" id="SSF56801">
    <property type="entry name" value="Acetyl-CoA synthetase-like"/>
    <property type="match status" value="1"/>
</dbReference>
<dbReference type="Pfam" id="PF00501">
    <property type="entry name" value="AMP-binding"/>
    <property type="match status" value="1"/>
</dbReference>
<dbReference type="GO" id="GO:0004467">
    <property type="term" value="F:long-chain fatty acid-CoA ligase activity"/>
    <property type="evidence" value="ECO:0007669"/>
    <property type="project" value="TreeGrafter"/>
</dbReference>
<evidence type="ECO:0000256" key="2">
    <source>
        <dbReference type="SAM" id="MobiDB-lite"/>
    </source>
</evidence>
<evidence type="ECO:0000313" key="5">
    <source>
        <dbReference type="Proteomes" id="UP001457282"/>
    </source>
</evidence>
<feature type="region of interest" description="Disordered" evidence="2">
    <location>
        <begin position="1"/>
        <end position="23"/>
    </location>
</feature>
<dbReference type="EMBL" id="JBEDUW010000002">
    <property type="protein sequence ID" value="KAK9942285.1"/>
    <property type="molecule type" value="Genomic_DNA"/>
</dbReference>
<dbReference type="Gene3D" id="3.40.50.12780">
    <property type="entry name" value="N-terminal domain of ligase-like"/>
    <property type="match status" value="1"/>
</dbReference>